<dbReference type="EMBL" id="KZ613780">
    <property type="protein sequence ID" value="PMD63568.1"/>
    <property type="molecule type" value="Genomic_DNA"/>
</dbReference>
<feature type="domain" description="BTB" evidence="2">
    <location>
        <begin position="562"/>
        <end position="629"/>
    </location>
</feature>
<evidence type="ECO:0000313" key="4">
    <source>
        <dbReference type="Proteomes" id="UP000235371"/>
    </source>
</evidence>
<evidence type="ECO:0000313" key="3">
    <source>
        <dbReference type="EMBL" id="PMD63568.1"/>
    </source>
</evidence>
<evidence type="ECO:0000256" key="1">
    <source>
        <dbReference type="SAM" id="MobiDB-lite"/>
    </source>
</evidence>
<reference evidence="3 4" key="1">
    <citation type="submission" date="2016-04" db="EMBL/GenBank/DDBJ databases">
        <title>A degradative enzymes factory behind the ericoid mycorrhizal symbiosis.</title>
        <authorList>
            <consortium name="DOE Joint Genome Institute"/>
            <person name="Martino E."/>
            <person name="Morin E."/>
            <person name="Grelet G."/>
            <person name="Kuo A."/>
            <person name="Kohler A."/>
            <person name="Daghino S."/>
            <person name="Barry K."/>
            <person name="Choi C."/>
            <person name="Cichocki N."/>
            <person name="Clum A."/>
            <person name="Copeland A."/>
            <person name="Hainaut M."/>
            <person name="Haridas S."/>
            <person name="Labutti K."/>
            <person name="Lindquist E."/>
            <person name="Lipzen A."/>
            <person name="Khouja H.-R."/>
            <person name="Murat C."/>
            <person name="Ohm R."/>
            <person name="Olson A."/>
            <person name="Spatafora J."/>
            <person name="Veneault-Fourrey C."/>
            <person name="Henrissat B."/>
            <person name="Grigoriev I."/>
            <person name="Martin F."/>
            <person name="Perotto S."/>
        </authorList>
    </citation>
    <scope>NUCLEOTIDE SEQUENCE [LARGE SCALE GENOMIC DNA]</scope>
    <source>
        <strain evidence="3 4">E</strain>
    </source>
</reference>
<keyword evidence="4" id="KW-1185">Reference proteome</keyword>
<organism evidence="3 4">
    <name type="scientific">Hyaloscypha bicolor E</name>
    <dbReference type="NCBI Taxonomy" id="1095630"/>
    <lineage>
        <taxon>Eukaryota</taxon>
        <taxon>Fungi</taxon>
        <taxon>Dikarya</taxon>
        <taxon>Ascomycota</taxon>
        <taxon>Pezizomycotina</taxon>
        <taxon>Leotiomycetes</taxon>
        <taxon>Helotiales</taxon>
        <taxon>Hyaloscyphaceae</taxon>
        <taxon>Hyaloscypha</taxon>
        <taxon>Hyaloscypha bicolor</taxon>
    </lineage>
</organism>
<accession>A0A2J6TKR4</accession>
<dbReference type="InParanoid" id="A0A2J6TKR4"/>
<dbReference type="Pfam" id="PF00651">
    <property type="entry name" value="BTB"/>
    <property type="match status" value="1"/>
</dbReference>
<dbReference type="SMART" id="SM00225">
    <property type="entry name" value="BTB"/>
    <property type="match status" value="1"/>
</dbReference>
<dbReference type="InterPro" id="IPR000210">
    <property type="entry name" value="BTB/POZ_dom"/>
</dbReference>
<evidence type="ECO:0000259" key="2">
    <source>
        <dbReference type="PROSITE" id="PS50097"/>
    </source>
</evidence>
<dbReference type="Proteomes" id="UP000235371">
    <property type="component" value="Unassembled WGS sequence"/>
</dbReference>
<name>A0A2J6TKR4_9HELO</name>
<dbReference type="AlphaFoldDB" id="A0A2J6TKR4"/>
<feature type="compositionally biased region" description="Acidic residues" evidence="1">
    <location>
        <begin position="287"/>
        <end position="309"/>
    </location>
</feature>
<dbReference type="CDD" id="cd18186">
    <property type="entry name" value="BTB_POZ_ZBTB_KLHL-like"/>
    <property type="match status" value="1"/>
</dbReference>
<sequence>MDAEKRFPIPTLGKSLKSGRYNWPNPEDSTGEQYKNAKLRRYKCWKAVGEVRQKFEEIAPEIKTHLEQCCDRLAHIVVWTVYMIGRTRKESVPTIMFCGIDKNARTEVKKMIKESGIMDRYPGFRIGSCTEEFQHYARRKRRKHRKPGVQTCSGSSAEVMRAIQHPPSDTKIETPILHDRLPISIRDHDQEFWNVTESVEDRQQTHNDTAAGGGKAILYSPSDIGPGMRILIQGFHGDYLSLRQATGGGFIRHRESIFLTTVAHAFHEDVVNAFPNSPENYDIEFELDDDSEEEEEEGEGEGEGEDDIECSSTYSVSFAASETSELDHSTISGRTFSDTTSGSEQSFTTVQAADQIINTSGANLSPVRIPGVSAQKREPGLLVKSDDLLLPVGEHIILSTTGSRPSLDYCLIEVEANELLKSKQIPLKFDKYLLPVLSGIVMNEPGDVDVVATTGSGGLLKGRLSGTPSFLMLPGSNLVQEVWAVRHDTEVVNGDCGAWVIDASNGNLFGHIVGGSPRLKVSYIIPAHFIFDDLKVRFDGEWKPADVAKLRRSWYIKSMQSERVRILVGASTFEVPHDLLTHCSTTFKGFEFLTTPEDPTREIALPDVTKSTFEDFLIWLYAYEQSLETETIDSAFHLAIFAQKYQIYDLRNQTSDFIREALRDGHWTVTPDILLAVYKVAPSGSPLRQLCFLGFVSMEYQRRALDWKAAFIKYPSLGWEYFQYRNGSEMYHGGIETGGACRFHDHSNIDGWKTQDLIDCPYSL</sequence>
<dbReference type="OrthoDB" id="3562584at2759"/>
<protein>
    <recommendedName>
        <fullName evidence="2">BTB domain-containing protein</fullName>
    </recommendedName>
</protein>
<dbReference type="STRING" id="1095630.A0A2J6TKR4"/>
<dbReference type="Gene3D" id="3.30.710.10">
    <property type="entry name" value="Potassium Channel Kv1.1, Chain A"/>
    <property type="match status" value="1"/>
</dbReference>
<dbReference type="InterPro" id="IPR011333">
    <property type="entry name" value="SKP1/BTB/POZ_sf"/>
</dbReference>
<dbReference type="PROSITE" id="PS50097">
    <property type="entry name" value="BTB"/>
    <property type="match status" value="1"/>
</dbReference>
<dbReference type="SUPFAM" id="SSF54695">
    <property type="entry name" value="POZ domain"/>
    <property type="match status" value="1"/>
</dbReference>
<gene>
    <name evidence="3" type="ORF">K444DRAFT_715454</name>
</gene>
<proteinExistence type="predicted"/>
<dbReference type="RefSeq" id="XP_024740472.1">
    <property type="nucleotide sequence ID" value="XM_024888352.1"/>
</dbReference>
<feature type="region of interest" description="Disordered" evidence="1">
    <location>
        <begin position="287"/>
        <end position="310"/>
    </location>
</feature>
<dbReference type="GeneID" id="36596428"/>